<accession>A0ACC0ZA09</accession>
<dbReference type="EMBL" id="CM047737">
    <property type="protein sequence ID" value="KAJ0048013.1"/>
    <property type="molecule type" value="Genomic_DNA"/>
</dbReference>
<proteinExistence type="predicted"/>
<reference evidence="2" key="1">
    <citation type="journal article" date="2023" name="G3 (Bethesda)">
        <title>Genome assembly and association tests identify interacting loci associated with vigor, precocity, and sex in interspecific pistachio rootstocks.</title>
        <authorList>
            <person name="Palmer W."/>
            <person name="Jacygrad E."/>
            <person name="Sagayaradj S."/>
            <person name="Cavanaugh K."/>
            <person name="Han R."/>
            <person name="Bertier L."/>
            <person name="Beede B."/>
            <person name="Kafkas S."/>
            <person name="Golino D."/>
            <person name="Preece J."/>
            <person name="Michelmore R."/>
        </authorList>
    </citation>
    <scope>NUCLEOTIDE SEQUENCE [LARGE SCALE GENOMIC DNA]</scope>
</reference>
<comment type="caution">
    <text evidence="1">The sequence shown here is derived from an EMBL/GenBank/DDBJ whole genome shotgun (WGS) entry which is preliminary data.</text>
</comment>
<evidence type="ECO:0000313" key="1">
    <source>
        <dbReference type="EMBL" id="KAJ0048013.1"/>
    </source>
</evidence>
<evidence type="ECO:0000313" key="2">
    <source>
        <dbReference type="Proteomes" id="UP001163603"/>
    </source>
</evidence>
<organism evidence="1 2">
    <name type="scientific">Pistacia integerrima</name>
    <dbReference type="NCBI Taxonomy" id="434235"/>
    <lineage>
        <taxon>Eukaryota</taxon>
        <taxon>Viridiplantae</taxon>
        <taxon>Streptophyta</taxon>
        <taxon>Embryophyta</taxon>
        <taxon>Tracheophyta</taxon>
        <taxon>Spermatophyta</taxon>
        <taxon>Magnoliopsida</taxon>
        <taxon>eudicotyledons</taxon>
        <taxon>Gunneridae</taxon>
        <taxon>Pentapetalae</taxon>
        <taxon>rosids</taxon>
        <taxon>malvids</taxon>
        <taxon>Sapindales</taxon>
        <taxon>Anacardiaceae</taxon>
        <taxon>Pistacia</taxon>
    </lineage>
</organism>
<keyword evidence="2" id="KW-1185">Reference proteome</keyword>
<name>A0ACC0ZA09_9ROSI</name>
<dbReference type="Proteomes" id="UP001163603">
    <property type="component" value="Chromosome 2"/>
</dbReference>
<gene>
    <name evidence="1" type="ORF">Pint_16850</name>
</gene>
<protein>
    <submittedName>
        <fullName evidence="1">Uncharacterized protein</fullName>
    </submittedName>
</protein>
<sequence length="147" mass="16143">MANYPLNQMATESPMRLVESGGARNWPSSKNSAMCGSQLKNMAAKELGLVLKGHRFHGDQTDMILDRSGSAPPSMEGLSDDLGHFESEGQLRSDFAYYCSNVNLNPRLSPPLISRENWRLVRHIGVSGNNWRSTALDDNGKGALHLS</sequence>